<keyword evidence="2" id="KW-1185">Reference proteome</keyword>
<proteinExistence type="predicted"/>
<organism evidence="1 2">
    <name type="scientific">Bradyrhizobium agreste</name>
    <dbReference type="NCBI Taxonomy" id="2751811"/>
    <lineage>
        <taxon>Bacteria</taxon>
        <taxon>Pseudomonadati</taxon>
        <taxon>Pseudomonadota</taxon>
        <taxon>Alphaproteobacteria</taxon>
        <taxon>Hyphomicrobiales</taxon>
        <taxon>Nitrobacteraceae</taxon>
        <taxon>Bradyrhizobium</taxon>
    </lineage>
</organism>
<sequence length="45" mass="5038">MRLLGNWVEVPDDSVITEPNRAGRTMVWPYYVNGRPMICASCPAA</sequence>
<evidence type="ECO:0000313" key="2">
    <source>
        <dbReference type="Proteomes" id="UP000807370"/>
    </source>
</evidence>
<comment type="caution">
    <text evidence="1">The sequence shown here is derived from an EMBL/GenBank/DDBJ whole genome shotgun (WGS) entry which is preliminary data.</text>
</comment>
<dbReference type="Proteomes" id="UP000807370">
    <property type="component" value="Unassembled WGS sequence"/>
</dbReference>
<evidence type="ECO:0000313" key="1">
    <source>
        <dbReference type="EMBL" id="MBH5403031.1"/>
    </source>
</evidence>
<protein>
    <submittedName>
        <fullName evidence="1">Uncharacterized protein</fullName>
    </submittedName>
</protein>
<dbReference type="RefSeq" id="WP_197964068.1">
    <property type="nucleotide sequence ID" value="NZ_JACCHP010000040.1"/>
</dbReference>
<gene>
    <name evidence="1" type="ORF">HZZ13_35335</name>
</gene>
<reference evidence="1 2" key="1">
    <citation type="submission" date="2020-07" db="EMBL/GenBank/DDBJ databases">
        <title>Bradyrhizobium diversity isolated from nodules of indigenous legumes of Western Australia.</title>
        <authorList>
            <person name="Klepa M.S."/>
        </authorList>
    </citation>
    <scope>NUCLEOTIDE SEQUENCE [LARGE SCALE GENOMIC DNA]</scope>
    <source>
        <strain evidence="1 2">CNPSo 4010</strain>
    </source>
</reference>
<name>A0ABS0Q1J0_9BRAD</name>
<accession>A0ABS0Q1J0</accession>
<dbReference type="EMBL" id="JACCHP010000040">
    <property type="protein sequence ID" value="MBH5403031.1"/>
    <property type="molecule type" value="Genomic_DNA"/>
</dbReference>